<evidence type="ECO:0000256" key="2">
    <source>
        <dbReference type="ARBA" id="ARBA00023002"/>
    </source>
</evidence>
<dbReference type="PANTHER" id="PTHR22604:SF105">
    <property type="entry name" value="TRANS-1,2-DIHYDROBENZENE-1,2-DIOL DEHYDROGENASE"/>
    <property type="match status" value="1"/>
</dbReference>
<dbReference type="Gene3D" id="3.30.360.10">
    <property type="entry name" value="Dihydrodipicolinate Reductase, domain 2"/>
    <property type="match status" value="1"/>
</dbReference>
<reference evidence="5" key="1">
    <citation type="submission" date="2007-11" db="EMBL/GenBank/DDBJ databases">
        <authorList>
            <person name="Fulton L."/>
            <person name="Clifton S."/>
            <person name="Fulton B."/>
            <person name="Xu J."/>
            <person name="Minx P."/>
            <person name="Pepin K.H."/>
            <person name="Johnson M."/>
            <person name="Thiruvilangam P."/>
            <person name="Bhonagiri V."/>
            <person name="Nash W.E."/>
            <person name="Mardis E.R."/>
            <person name="Wilson R.K."/>
        </authorList>
    </citation>
    <scope>NUCLEOTIDE SEQUENCE [LARGE SCALE GENOMIC DNA]</scope>
    <source>
        <strain evidence="5">DSM 1402</strain>
    </source>
</reference>
<dbReference type="AlphaFoldDB" id="B0N0W9"/>
<dbReference type="Pfam" id="PF01408">
    <property type="entry name" value="GFO_IDH_MocA"/>
    <property type="match status" value="1"/>
</dbReference>
<dbReference type="SUPFAM" id="SSF51735">
    <property type="entry name" value="NAD(P)-binding Rossmann-fold domains"/>
    <property type="match status" value="1"/>
</dbReference>
<feature type="domain" description="Gfo/Idh/MocA-like oxidoreductase N-terminal" evidence="3">
    <location>
        <begin position="17"/>
        <end position="133"/>
    </location>
</feature>
<evidence type="ECO:0000313" key="5">
    <source>
        <dbReference type="EMBL" id="EDS20005.1"/>
    </source>
</evidence>
<dbReference type="eggNOG" id="COG0673">
    <property type="taxonomic scope" value="Bacteria"/>
</dbReference>
<sequence length="330" mass="37385">MGLITVSIVKKGEGKMINWGIVGAGRIAHRFCEALAQDSRANLEAVSCRTLEKAKAFQEKHPCNKAYDSFQAVLDDPEIEAVYIALPHLYHFEWVKKAILANKKILVEKPATMNTAEMEEIKDLVKKHHILFMEAMKTRFVPGYQEAKSLVSEGIIGELECLETSFCGKVDYNQNSYLFDIKQGGCLLDLGIYNIAYLDDYFKVPLDTVDVTCKYHDCGVDTYVKAILNFGKQTGIVECAMDRNKENQAVLTGTLGKMIIRPIHRPLDLEVILNSGEIFKYHIEYDHDDFYSEIVHFNDLIENGQVESTIMSLDHSINCAKILEAVREMM</sequence>
<dbReference type="GO" id="GO:0016491">
    <property type="term" value="F:oxidoreductase activity"/>
    <property type="evidence" value="ECO:0007669"/>
    <property type="project" value="UniProtKB-KW"/>
</dbReference>
<dbReference type="Proteomes" id="UP000005798">
    <property type="component" value="Unassembled WGS sequence"/>
</dbReference>
<dbReference type="InterPro" id="IPR036291">
    <property type="entry name" value="NAD(P)-bd_dom_sf"/>
</dbReference>
<protein>
    <submittedName>
        <fullName evidence="5">Oxidoreductase, NAD-binding domain protein</fullName>
    </submittedName>
</protein>
<accession>B0N0W9</accession>
<evidence type="ECO:0000259" key="4">
    <source>
        <dbReference type="Pfam" id="PF22725"/>
    </source>
</evidence>
<keyword evidence="2" id="KW-0560">Oxidoreductase</keyword>
<evidence type="ECO:0000256" key="1">
    <source>
        <dbReference type="ARBA" id="ARBA00010928"/>
    </source>
</evidence>
<comment type="similarity">
    <text evidence="1">Belongs to the Gfo/Idh/MocA family.</text>
</comment>
<evidence type="ECO:0000313" key="6">
    <source>
        <dbReference type="Proteomes" id="UP000005798"/>
    </source>
</evidence>
<dbReference type="GO" id="GO:0000166">
    <property type="term" value="F:nucleotide binding"/>
    <property type="evidence" value="ECO:0007669"/>
    <property type="project" value="InterPro"/>
</dbReference>
<feature type="domain" description="GFO/IDH/MocA-like oxidoreductase" evidence="4">
    <location>
        <begin position="144"/>
        <end position="258"/>
    </location>
</feature>
<gene>
    <name evidence="5" type="ORF">CLORAM_00096</name>
</gene>
<dbReference type="PANTHER" id="PTHR22604">
    <property type="entry name" value="OXIDOREDUCTASES"/>
    <property type="match status" value="1"/>
</dbReference>
<keyword evidence="6" id="KW-1185">Reference proteome</keyword>
<dbReference type="Pfam" id="PF22725">
    <property type="entry name" value="GFO_IDH_MocA_C3"/>
    <property type="match status" value="1"/>
</dbReference>
<dbReference type="HOGENOM" id="CLU_023194_7_2_9"/>
<dbReference type="InterPro" id="IPR000683">
    <property type="entry name" value="Gfo/Idh/MocA-like_OxRdtase_N"/>
</dbReference>
<dbReference type="EMBL" id="ABFX02000002">
    <property type="protein sequence ID" value="EDS20005.1"/>
    <property type="molecule type" value="Genomic_DNA"/>
</dbReference>
<comment type="caution">
    <text evidence="5">The sequence shown here is derived from an EMBL/GenBank/DDBJ whole genome shotgun (WGS) entry which is preliminary data.</text>
</comment>
<reference evidence="5" key="2">
    <citation type="submission" date="2014-06" db="EMBL/GenBank/DDBJ databases">
        <title>Draft genome sequence of Clostridium ramosum(DSM 1402).</title>
        <authorList>
            <person name="Sudarsanam P."/>
            <person name="Ley R."/>
            <person name="Guruge J."/>
            <person name="Turnbaugh P.J."/>
            <person name="Mahowald M."/>
            <person name="Liep D."/>
            <person name="Gordon J."/>
        </authorList>
    </citation>
    <scope>NUCLEOTIDE SEQUENCE</scope>
    <source>
        <strain evidence="5">DSM 1402</strain>
    </source>
</reference>
<dbReference type="Gene3D" id="3.40.50.720">
    <property type="entry name" value="NAD(P)-binding Rossmann-like Domain"/>
    <property type="match status" value="1"/>
</dbReference>
<name>B0N0W9_9FIRM</name>
<dbReference type="SUPFAM" id="SSF55347">
    <property type="entry name" value="Glyceraldehyde-3-phosphate dehydrogenase-like, C-terminal domain"/>
    <property type="match status" value="1"/>
</dbReference>
<proteinExistence type="inferred from homology"/>
<evidence type="ECO:0000259" key="3">
    <source>
        <dbReference type="Pfam" id="PF01408"/>
    </source>
</evidence>
<dbReference type="InterPro" id="IPR055170">
    <property type="entry name" value="GFO_IDH_MocA-like_dom"/>
</dbReference>
<organism evidence="5 6">
    <name type="scientific">Thomasclavelia ramosa DSM 1402</name>
    <dbReference type="NCBI Taxonomy" id="445974"/>
    <lineage>
        <taxon>Bacteria</taxon>
        <taxon>Bacillati</taxon>
        <taxon>Bacillota</taxon>
        <taxon>Erysipelotrichia</taxon>
        <taxon>Erysipelotrichales</taxon>
        <taxon>Coprobacillaceae</taxon>
        <taxon>Thomasclavelia</taxon>
    </lineage>
</organism>
<dbReference type="InterPro" id="IPR050984">
    <property type="entry name" value="Gfo/Idh/MocA_domain"/>
</dbReference>